<proteinExistence type="predicted"/>
<evidence type="ECO:0000313" key="2">
    <source>
        <dbReference type="Proteomes" id="UP000006034"/>
    </source>
</evidence>
<evidence type="ECO:0000313" key="1">
    <source>
        <dbReference type="EMBL" id="EPC05792.1"/>
    </source>
</evidence>
<dbReference type="HOGENOM" id="CLU_1552305_0_0_7"/>
<dbReference type="STRING" id="563192.HMPREF0179_05077"/>
<dbReference type="EMBL" id="ADCP02000001">
    <property type="protein sequence ID" value="EPC05792.1"/>
    <property type="molecule type" value="Genomic_DNA"/>
</dbReference>
<dbReference type="GeneID" id="78087788"/>
<dbReference type="Proteomes" id="UP000006034">
    <property type="component" value="Unassembled WGS sequence"/>
</dbReference>
<accession>S2LBB6</accession>
<reference evidence="1 2" key="1">
    <citation type="submission" date="2010-10" db="EMBL/GenBank/DDBJ databases">
        <authorList>
            <consortium name="The Broad Institute Genome Sequencing Platform"/>
            <person name="Ward D."/>
            <person name="Earl A."/>
            <person name="Feldgarden M."/>
            <person name="Young S.K."/>
            <person name="Gargeya S."/>
            <person name="Zeng Q."/>
            <person name="Alvarado L."/>
            <person name="Berlin A."/>
            <person name="Bochicchio J."/>
            <person name="Chapman S.B."/>
            <person name="Chen Z."/>
            <person name="Freedman E."/>
            <person name="Gellesch M."/>
            <person name="Goldberg J."/>
            <person name="Griggs A."/>
            <person name="Gujja S."/>
            <person name="Heilman E."/>
            <person name="Heiman D."/>
            <person name="Howarth C."/>
            <person name="Mehta T."/>
            <person name="Neiman D."/>
            <person name="Pearson M."/>
            <person name="Roberts A."/>
            <person name="Saif S."/>
            <person name="Shea T."/>
            <person name="Shenoy N."/>
            <person name="Sisk P."/>
            <person name="Stolte C."/>
            <person name="Sykes S."/>
            <person name="White J."/>
            <person name="Yandava C."/>
            <person name="Allen-Vercoe E."/>
            <person name="Sibley C."/>
            <person name="Ambrose C.E."/>
            <person name="Strauss J."/>
            <person name="Daigneault M."/>
            <person name="Haas B."/>
            <person name="Nusbaum C."/>
            <person name="Birren B."/>
        </authorList>
    </citation>
    <scope>NUCLEOTIDE SEQUENCE [LARGE SCALE GENOMIC DNA]</scope>
    <source>
        <strain evidence="1 2">3_1_6</strain>
    </source>
</reference>
<organism evidence="1 2">
    <name type="scientific">Bilophila wadsworthia (strain 3_1_6)</name>
    <dbReference type="NCBI Taxonomy" id="563192"/>
    <lineage>
        <taxon>Bacteria</taxon>
        <taxon>Pseudomonadati</taxon>
        <taxon>Thermodesulfobacteriota</taxon>
        <taxon>Desulfovibrionia</taxon>
        <taxon>Desulfovibrionales</taxon>
        <taxon>Desulfovibrionaceae</taxon>
        <taxon>Bilophila</taxon>
    </lineage>
</organism>
<keyword evidence="2" id="KW-1185">Reference proteome</keyword>
<protein>
    <submittedName>
        <fullName evidence="1">Uncharacterized protein</fullName>
    </submittedName>
</protein>
<sequence length="172" mass="19687">MKPIRRLFIDTGMRQSIELFLKEVSFCAMRASCCSYGEVTIYIPHFLLTPSASAGILERYYGKKIIIELQFERMLTQILITVGTFTDFTNPVHTTDRFKVNSYHERRHLRTENYTVSLTVAYKFILALIPHLHSRTLNVITVSPDAASNLIHSFETPGDPSGSYRRVLLANI</sequence>
<reference evidence="1 2" key="2">
    <citation type="submission" date="2013-04" db="EMBL/GenBank/DDBJ databases">
        <title>The Genome Sequence of Bilophila wadsworthia 3_1_6.</title>
        <authorList>
            <consortium name="The Broad Institute Genomics Platform"/>
            <person name="Earl A."/>
            <person name="Ward D."/>
            <person name="Feldgarden M."/>
            <person name="Gevers D."/>
            <person name="Sibley C."/>
            <person name="Strauss J."/>
            <person name="Allen-Vercoe E."/>
            <person name="Walker B."/>
            <person name="Young S."/>
            <person name="Zeng Q."/>
            <person name="Gargeya S."/>
            <person name="Fitzgerald M."/>
            <person name="Haas B."/>
            <person name="Abouelleil A."/>
            <person name="Allen A.W."/>
            <person name="Alvarado L."/>
            <person name="Arachchi H.M."/>
            <person name="Berlin A.M."/>
            <person name="Chapman S.B."/>
            <person name="Gainer-Dewar J."/>
            <person name="Goldberg J."/>
            <person name="Griggs A."/>
            <person name="Gujja S."/>
            <person name="Hansen M."/>
            <person name="Howarth C."/>
            <person name="Imamovic A."/>
            <person name="Ireland A."/>
            <person name="Larimer J."/>
            <person name="McCowan C."/>
            <person name="Murphy C."/>
            <person name="Pearson M."/>
            <person name="Poon T.W."/>
            <person name="Priest M."/>
            <person name="Roberts A."/>
            <person name="Saif S."/>
            <person name="Shea T."/>
            <person name="Sisk P."/>
            <person name="Sykes S."/>
            <person name="Wortman J."/>
            <person name="Nusbaum C."/>
            <person name="Birren B."/>
        </authorList>
    </citation>
    <scope>NUCLEOTIDE SEQUENCE [LARGE SCALE GENOMIC DNA]</scope>
    <source>
        <strain evidence="1 2">3_1_6</strain>
    </source>
</reference>
<name>S2LBB6_BILW3</name>
<dbReference type="RefSeq" id="WP_016360395.1">
    <property type="nucleotide sequence ID" value="NZ_KE150238.1"/>
</dbReference>
<comment type="caution">
    <text evidence="1">The sequence shown here is derived from an EMBL/GenBank/DDBJ whole genome shotgun (WGS) entry which is preliminary data.</text>
</comment>
<dbReference type="AlphaFoldDB" id="S2LBB6"/>
<gene>
    <name evidence="1" type="ORF">HMPREF0179_05077</name>
</gene>